<organism evidence="1">
    <name type="scientific">Acidithiobacillus ferrianus</name>
    <dbReference type="NCBI Taxonomy" id="2678518"/>
    <lineage>
        <taxon>Bacteria</taxon>
        <taxon>Pseudomonadati</taxon>
        <taxon>Pseudomonadota</taxon>
        <taxon>Acidithiobacillia</taxon>
        <taxon>Acidithiobacillales</taxon>
        <taxon>Acidithiobacillaceae</taxon>
        <taxon>Acidithiobacillus</taxon>
    </lineage>
</organism>
<accession>A0A845U7U6</accession>
<reference evidence="1" key="1">
    <citation type="submission" date="2019-11" db="EMBL/GenBank/DDBJ databases">
        <title>Acidithiobacillus ferrianus sp. nov.: a facultatively anaerobic and extremely acidophilic chemolithoautotroph.</title>
        <authorList>
            <person name="Norris P.R."/>
            <person name="Falagan C."/>
            <person name="Moya-Beltran A."/>
            <person name="Castro M."/>
            <person name="Quatrini R."/>
            <person name="Johnson D.B."/>
        </authorList>
    </citation>
    <scope>NUCLEOTIDE SEQUENCE [LARGE SCALE GENOMIC DNA]</scope>
    <source>
        <strain evidence="1">MG</strain>
    </source>
</reference>
<gene>
    <name evidence="1" type="ORF">GL267_13025</name>
</gene>
<dbReference type="AlphaFoldDB" id="A0A845U7U6"/>
<evidence type="ECO:0000313" key="1">
    <source>
        <dbReference type="EMBL" id="NDU43516.1"/>
    </source>
</evidence>
<dbReference type="RefSeq" id="WP_163098701.1">
    <property type="nucleotide sequence ID" value="NZ_CP127523.1"/>
</dbReference>
<comment type="caution">
    <text evidence="1">The sequence shown here is derived from an EMBL/GenBank/DDBJ whole genome shotgun (WGS) entry which is preliminary data.</text>
</comment>
<dbReference type="Pfam" id="PF07642">
    <property type="entry name" value="BBP2"/>
    <property type="match status" value="1"/>
</dbReference>
<name>A0A845U7U6_9PROT</name>
<dbReference type="InterPro" id="IPR011486">
    <property type="entry name" value="BBP2"/>
</dbReference>
<proteinExistence type="predicted"/>
<dbReference type="EMBL" id="WNJL01000037">
    <property type="protein sequence ID" value="NDU43516.1"/>
    <property type="molecule type" value="Genomic_DNA"/>
</dbReference>
<protein>
    <submittedName>
        <fullName evidence="1">Outer membrane beta-barrel protein</fullName>
    </submittedName>
</protein>
<sequence length="394" mass="41507">MSYHNIIPASRSVRRSVLAAVALSLPMIVGVAEASPLSIPAPLTFSAGPLGKLDVQGVASGMAFYQDFPQGAAGTLGAKHVGADITNGMVIIQKNTGPLQFYIQAGAYSFPTLAAAIPSSVSNINDFGAMPLAYLKYAPSSNYSVEIGKLPTLLGAEGGFTYQNINIERGLLWDVEPIVSRGVQFNASKGPVSASVSLNDGYYSNRYNVMSGLLSYAIDGSNTVSFYAQGPLGNVRTSSPQVAYSSYGTSSDIYGVEYLYSSGPWMIEPYVQYMHTPGSVRLSIPHAFSNYGASVLADYSFTNTISLAGRVEYLGVGGKPGEGLNSTGVASTLTDLPADSHAWSITLTPTYQDGGFFARADLSYVTASAPMGYGLSGLTNTTQLRGMLETGFMF</sequence>